<evidence type="ECO:0008006" key="3">
    <source>
        <dbReference type="Google" id="ProtNLM"/>
    </source>
</evidence>
<dbReference type="Proteomes" id="UP001595724">
    <property type="component" value="Unassembled WGS sequence"/>
</dbReference>
<evidence type="ECO:0000313" key="1">
    <source>
        <dbReference type="EMBL" id="MFC3660665.1"/>
    </source>
</evidence>
<evidence type="ECO:0000313" key="2">
    <source>
        <dbReference type="Proteomes" id="UP001595724"/>
    </source>
</evidence>
<gene>
    <name evidence="1" type="ORF">ACFOM9_11360</name>
</gene>
<reference evidence="2" key="1">
    <citation type="journal article" date="2019" name="Int. J. Syst. Evol. Microbiol.">
        <title>The Global Catalogue of Microorganisms (GCM) 10K type strain sequencing project: providing services to taxonomists for standard genome sequencing and annotation.</title>
        <authorList>
            <consortium name="The Broad Institute Genomics Platform"/>
            <consortium name="The Broad Institute Genome Sequencing Center for Infectious Disease"/>
            <person name="Wu L."/>
            <person name="Ma J."/>
        </authorList>
    </citation>
    <scope>NUCLEOTIDE SEQUENCE [LARGE SCALE GENOMIC DNA]</scope>
    <source>
        <strain evidence="2">KCTC 42211</strain>
    </source>
</reference>
<sequence>MIEAIQVAVDAAQANPAASPAAQPQATMFEVSQFAEAYGNGGKASASAGPAQVSAAAQPSEGMRALLSTFENLNTGADKISAMSHAITSSGADPTPGQLMQVTMEAHKFLFKAELTSNVANRTSDGVQQLFKQQS</sequence>
<dbReference type="EMBL" id="JBHRYF010000008">
    <property type="protein sequence ID" value="MFC3660665.1"/>
    <property type="molecule type" value="Genomic_DNA"/>
</dbReference>
<keyword evidence="2" id="KW-1185">Reference proteome</keyword>
<name>A0ABV7UUI7_9GAMM</name>
<protein>
    <recommendedName>
        <fullName evidence="3">Type III secretion protein HrpB2</fullName>
    </recommendedName>
</protein>
<comment type="caution">
    <text evidence="1">The sequence shown here is derived from an EMBL/GenBank/DDBJ whole genome shotgun (WGS) entry which is preliminary data.</text>
</comment>
<accession>A0ABV7UUI7</accession>
<dbReference type="RefSeq" id="WP_386710506.1">
    <property type="nucleotide sequence ID" value="NZ_JBHRYF010000008.1"/>
</dbReference>
<organism evidence="1 2">
    <name type="scientific">Luteimonas notoginsengisoli</name>
    <dbReference type="NCBI Taxonomy" id="1578200"/>
    <lineage>
        <taxon>Bacteria</taxon>
        <taxon>Pseudomonadati</taxon>
        <taxon>Pseudomonadota</taxon>
        <taxon>Gammaproteobacteria</taxon>
        <taxon>Lysobacterales</taxon>
        <taxon>Lysobacteraceae</taxon>
        <taxon>Luteimonas</taxon>
    </lineage>
</organism>
<proteinExistence type="predicted"/>